<evidence type="ECO:0000313" key="2">
    <source>
        <dbReference type="EMBL" id="KAK7916253.1"/>
    </source>
</evidence>
<evidence type="ECO:0000313" key="3">
    <source>
        <dbReference type="Proteomes" id="UP001460270"/>
    </source>
</evidence>
<keyword evidence="3" id="KW-1185">Reference proteome</keyword>
<name>A0AAW0PGF2_9GOBI</name>
<feature type="region of interest" description="Disordered" evidence="1">
    <location>
        <begin position="229"/>
        <end position="255"/>
    </location>
</feature>
<feature type="compositionally biased region" description="Polar residues" evidence="1">
    <location>
        <begin position="27"/>
        <end position="41"/>
    </location>
</feature>
<proteinExistence type="predicted"/>
<gene>
    <name evidence="2" type="ORF">WMY93_012014</name>
</gene>
<protein>
    <submittedName>
        <fullName evidence="2">Uncharacterized protein</fullName>
    </submittedName>
</protein>
<feature type="region of interest" description="Disordered" evidence="1">
    <location>
        <begin position="24"/>
        <end position="56"/>
    </location>
</feature>
<sequence>MELLKTANDTTAKIVLENVHEEAIGEDSSNSLQENLENTMDNEPAKKNLKNSPKKKPVLVEDVANKLELRKESEKSVVLEANELNKESDMVSKVDKANQTVVKLEQNANQTNLTKPPGDLPQIIENSPSKVVFLKPSGRPPLVLQRQTSSTKAPECEEDEGIHEGVHEGASDVSDSASECSDDSGLKMLTPTDDVPTTPGELKAHLCIFCDRPSPLRATTSATSTDIWSTSTTRLGPSDTPYKSNIVRPTIDTPL</sequence>
<organism evidence="2 3">
    <name type="scientific">Mugilogobius chulae</name>
    <name type="common">yellowstripe goby</name>
    <dbReference type="NCBI Taxonomy" id="88201"/>
    <lineage>
        <taxon>Eukaryota</taxon>
        <taxon>Metazoa</taxon>
        <taxon>Chordata</taxon>
        <taxon>Craniata</taxon>
        <taxon>Vertebrata</taxon>
        <taxon>Euteleostomi</taxon>
        <taxon>Actinopterygii</taxon>
        <taxon>Neopterygii</taxon>
        <taxon>Teleostei</taxon>
        <taxon>Neoteleostei</taxon>
        <taxon>Acanthomorphata</taxon>
        <taxon>Gobiaria</taxon>
        <taxon>Gobiiformes</taxon>
        <taxon>Gobioidei</taxon>
        <taxon>Gobiidae</taxon>
        <taxon>Gobionellinae</taxon>
        <taxon>Mugilogobius</taxon>
    </lineage>
</organism>
<dbReference type="Proteomes" id="UP001460270">
    <property type="component" value="Unassembled WGS sequence"/>
</dbReference>
<evidence type="ECO:0000256" key="1">
    <source>
        <dbReference type="SAM" id="MobiDB-lite"/>
    </source>
</evidence>
<reference evidence="3" key="1">
    <citation type="submission" date="2024-04" db="EMBL/GenBank/DDBJ databases">
        <title>Salinicola lusitanus LLJ914,a marine bacterium isolated from the Okinawa Trough.</title>
        <authorList>
            <person name="Li J."/>
        </authorList>
    </citation>
    <scope>NUCLEOTIDE SEQUENCE [LARGE SCALE GENOMIC DNA]</scope>
</reference>
<feature type="compositionally biased region" description="Basic residues" evidence="1">
    <location>
        <begin position="47"/>
        <end position="56"/>
    </location>
</feature>
<dbReference type="EMBL" id="JBBPFD010000008">
    <property type="protein sequence ID" value="KAK7916253.1"/>
    <property type="molecule type" value="Genomic_DNA"/>
</dbReference>
<dbReference type="AlphaFoldDB" id="A0AAW0PGF2"/>
<accession>A0AAW0PGF2</accession>
<feature type="region of interest" description="Disordered" evidence="1">
    <location>
        <begin position="140"/>
        <end position="198"/>
    </location>
</feature>
<comment type="caution">
    <text evidence="2">The sequence shown here is derived from an EMBL/GenBank/DDBJ whole genome shotgun (WGS) entry which is preliminary data.</text>
</comment>